<feature type="transmembrane region" description="Helical" evidence="1">
    <location>
        <begin position="333"/>
        <end position="353"/>
    </location>
</feature>
<keyword evidence="1" id="KW-0472">Membrane</keyword>
<feature type="transmembrane region" description="Helical" evidence="1">
    <location>
        <begin position="200"/>
        <end position="225"/>
    </location>
</feature>
<feature type="transmembrane region" description="Helical" evidence="1">
    <location>
        <begin position="302"/>
        <end position="326"/>
    </location>
</feature>
<keyword evidence="1" id="KW-0812">Transmembrane</keyword>
<geneLocation type="plasmid" evidence="3">
    <name>pjcm18538 dna</name>
</geneLocation>
<reference evidence="2 3" key="1">
    <citation type="journal article" date="2019" name="Emerg. Microbes Infect.">
        <title>Comprehensive subspecies identification of 175 nontuberculous mycobacteria species based on 7547 genomic profiles.</title>
        <authorList>
            <person name="Matsumoto Y."/>
            <person name="Kinjo T."/>
            <person name="Motooka D."/>
            <person name="Nabeya D."/>
            <person name="Jung N."/>
            <person name="Uechi K."/>
            <person name="Horii T."/>
            <person name="Iida T."/>
            <person name="Fujita J."/>
            <person name="Nakamura S."/>
        </authorList>
    </citation>
    <scope>NUCLEOTIDE SEQUENCE [LARGE SCALE GENOMIC DNA]</scope>
    <source>
        <strain evidence="2 3">JCM 18538</strain>
    </source>
</reference>
<dbReference type="EMBL" id="AP022593">
    <property type="protein sequence ID" value="BBY48990.1"/>
    <property type="molecule type" value="Genomic_DNA"/>
</dbReference>
<evidence type="ECO:0000256" key="1">
    <source>
        <dbReference type="SAM" id="Phobius"/>
    </source>
</evidence>
<feature type="transmembrane region" description="Helical" evidence="1">
    <location>
        <begin position="359"/>
        <end position="381"/>
    </location>
</feature>
<dbReference type="KEGG" id="marz:MARA_24580"/>
<proteinExistence type="predicted"/>
<gene>
    <name evidence="2" type="ORF">MARA_24580</name>
</gene>
<evidence type="ECO:0000313" key="3">
    <source>
        <dbReference type="Proteomes" id="UP000467428"/>
    </source>
</evidence>
<keyword evidence="1" id="KW-1133">Transmembrane helix</keyword>
<evidence type="ECO:0000313" key="2">
    <source>
        <dbReference type="EMBL" id="BBY48990.1"/>
    </source>
</evidence>
<feature type="transmembrane region" description="Helical" evidence="1">
    <location>
        <begin position="231"/>
        <end position="255"/>
    </location>
</feature>
<organism evidence="2 3">
    <name type="scientific">Mycolicibacterium arabiense</name>
    <dbReference type="NCBI Taxonomy" id="1286181"/>
    <lineage>
        <taxon>Bacteria</taxon>
        <taxon>Bacillati</taxon>
        <taxon>Actinomycetota</taxon>
        <taxon>Actinomycetes</taxon>
        <taxon>Mycobacteriales</taxon>
        <taxon>Mycobacteriaceae</taxon>
        <taxon>Mycolicibacterium</taxon>
    </lineage>
</organism>
<feature type="transmembrane region" description="Helical" evidence="1">
    <location>
        <begin position="167"/>
        <end position="188"/>
    </location>
</feature>
<feature type="transmembrane region" description="Helical" evidence="1">
    <location>
        <begin position="89"/>
        <end position="116"/>
    </location>
</feature>
<accession>A0A7I7RXQ9</accession>
<feature type="transmembrane region" description="Helical" evidence="1">
    <location>
        <begin position="275"/>
        <end position="296"/>
    </location>
</feature>
<dbReference type="AlphaFoldDB" id="A0A7I7RXQ9"/>
<name>A0A7I7RXQ9_9MYCO</name>
<protein>
    <recommendedName>
        <fullName evidence="4">Polysaccharide biosynthesis protein</fullName>
    </recommendedName>
</protein>
<evidence type="ECO:0008006" key="4">
    <source>
        <dbReference type="Google" id="ProtNLM"/>
    </source>
</evidence>
<keyword evidence="3" id="KW-1185">Reference proteome</keyword>
<feature type="transmembrane region" description="Helical" evidence="1">
    <location>
        <begin position="20"/>
        <end position="40"/>
    </location>
</feature>
<dbReference type="RefSeq" id="WP_235887500.1">
    <property type="nucleotide sequence ID" value="NZ_AP022593.1"/>
</dbReference>
<dbReference type="Proteomes" id="UP000467428">
    <property type="component" value="Chromosome"/>
</dbReference>
<sequence>MTDTSTPGAAAPRNIFKTLIAVGWMYGGRGIGMLWTLALVGKLSVGDYGRYGMGFALSAVVGPPLDNPFNVRAMREADEHFQAERTSRFLLGLTLMIAGACLIEVNYIAWFGLAIAGGEMVFKSFQSQHFRDGHPQLTWRMDTIRQITSVAIAGSYLFGVDDPSLQVASLLYCSPYLVVLVLAARRVWGHRPGVPGPPKLILALVGEMLGMCLYLQGDVLLLGFLTDDTTVGYYALTVTVTVALAAIGQSFAMTYNEPLRRSGGDLSTGPSLKHIVLLGLGTGGLVVITGIVLLLTPAPTELGVAMLIMSAFCAMRTMSSVLAVILYAQRRDVVRLSANLGLVPVKLGAVAALAQFGAIGAAIATVATDAILLVIYLLAIYRRKADSRS</sequence>